<protein>
    <submittedName>
        <fullName evidence="1">Uncharacterized protein</fullName>
    </submittedName>
</protein>
<evidence type="ECO:0000313" key="2">
    <source>
        <dbReference type="Proteomes" id="UP000728032"/>
    </source>
</evidence>
<feature type="non-terminal residue" evidence="1">
    <location>
        <position position="1"/>
    </location>
</feature>
<organism evidence="1">
    <name type="scientific">Oppiella nova</name>
    <dbReference type="NCBI Taxonomy" id="334625"/>
    <lineage>
        <taxon>Eukaryota</taxon>
        <taxon>Metazoa</taxon>
        <taxon>Ecdysozoa</taxon>
        <taxon>Arthropoda</taxon>
        <taxon>Chelicerata</taxon>
        <taxon>Arachnida</taxon>
        <taxon>Acari</taxon>
        <taxon>Acariformes</taxon>
        <taxon>Sarcoptiformes</taxon>
        <taxon>Oribatida</taxon>
        <taxon>Brachypylina</taxon>
        <taxon>Oppioidea</taxon>
        <taxon>Oppiidae</taxon>
        <taxon>Oppiella</taxon>
    </lineage>
</organism>
<dbReference type="EMBL" id="OC951825">
    <property type="protein sequence ID" value="CAD7664229.1"/>
    <property type="molecule type" value="Genomic_DNA"/>
</dbReference>
<evidence type="ECO:0000313" key="1">
    <source>
        <dbReference type="EMBL" id="CAD7664229.1"/>
    </source>
</evidence>
<sequence>DRRLAGARPANYSHLFSRLYPKVQVLENRFESRSIGSAVIDELYGSTCGPNDSQLYSGSSCEYSLTLSTQTISVSRFETRMETAPEILSLK</sequence>
<dbReference type="AlphaFoldDB" id="A0A7R9MQP1"/>
<proteinExistence type="predicted"/>
<feature type="non-terminal residue" evidence="1">
    <location>
        <position position="91"/>
    </location>
</feature>
<keyword evidence="2" id="KW-1185">Reference proteome</keyword>
<accession>A0A7R9MQP1</accession>
<reference evidence="1" key="1">
    <citation type="submission" date="2020-11" db="EMBL/GenBank/DDBJ databases">
        <authorList>
            <person name="Tran Van P."/>
        </authorList>
    </citation>
    <scope>NUCLEOTIDE SEQUENCE</scope>
</reference>
<dbReference type="Proteomes" id="UP000728032">
    <property type="component" value="Unassembled WGS sequence"/>
</dbReference>
<gene>
    <name evidence="1" type="ORF">ONB1V03_LOCUS20787</name>
</gene>
<name>A0A7R9MQP1_9ACAR</name>
<dbReference type="EMBL" id="CAJPVJ010037000">
    <property type="protein sequence ID" value="CAG2181366.1"/>
    <property type="molecule type" value="Genomic_DNA"/>
</dbReference>